<protein>
    <submittedName>
        <fullName evidence="7">30S ribosomal protein S3</fullName>
    </submittedName>
</protein>
<evidence type="ECO:0000256" key="4">
    <source>
        <dbReference type="ARBA" id="ARBA00022980"/>
    </source>
</evidence>
<evidence type="ECO:0000256" key="2">
    <source>
        <dbReference type="ARBA" id="ARBA00022730"/>
    </source>
</evidence>
<dbReference type="InterPro" id="IPR005704">
    <property type="entry name" value="Ribosomal_uS3_bac-typ"/>
</dbReference>
<dbReference type="InterPro" id="IPR009019">
    <property type="entry name" value="KH_sf_prok-type"/>
</dbReference>
<evidence type="ECO:0000259" key="6">
    <source>
        <dbReference type="PROSITE" id="PS50823"/>
    </source>
</evidence>
<dbReference type="Pfam" id="PF00189">
    <property type="entry name" value="Ribosomal_S3_C"/>
    <property type="match status" value="1"/>
</dbReference>
<evidence type="ECO:0000313" key="7">
    <source>
        <dbReference type="EMBL" id="AGT99636.1"/>
    </source>
</evidence>
<keyword evidence="5" id="KW-0687">Ribonucleoprotein</keyword>
<keyword evidence="2" id="KW-0699">rRNA-binding</keyword>
<dbReference type="InterPro" id="IPR004044">
    <property type="entry name" value="KH_dom_type_2"/>
</dbReference>
<dbReference type="SUPFAM" id="SSF54814">
    <property type="entry name" value="Prokaryotic type KH domain (KH-domain type II)"/>
    <property type="match status" value="1"/>
</dbReference>
<evidence type="ECO:0000256" key="1">
    <source>
        <dbReference type="ARBA" id="ARBA00010761"/>
    </source>
</evidence>
<reference evidence="7" key="1">
    <citation type="journal article" date="2015" name="Nat. Commun.">
        <title>Diverse, uncultivated ultra-small bacterial cells in groundwater.</title>
        <authorList>
            <person name="Luef B."/>
            <person name="Frischkorn K.R."/>
            <person name="Wrighton K.C."/>
            <person name="Holman H.-Y.N."/>
            <person name="Birarda G."/>
            <person name="Thomas B.C."/>
            <person name="Singh A."/>
            <person name="Williams K.H."/>
            <person name="Siegerist C.E."/>
            <person name="Tringe S.G."/>
            <person name="Downing K.H."/>
            <person name="Comolli L.R."/>
            <person name="Banfield J.F."/>
        </authorList>
    </citation>
    <scope>NUCLEOTIDE SEQUENCE</scope>
</reference>
<sequence length="229" mass="25684">MSKVVHPYAHRLVTLRDWKSRWFADKKYKDLLKSDVVIREFLMKKLRGFYVSRVEIDRGVKATKVMVFTSRPGMIIGRGGDGASKLKADLVSTMKKRGVIIPEDFKFDIVEVANPDADAAIVACMIAEGLEKRLPFRRVMKQTIEKVMTARGVKGARIYLGGRLGGAEIARSEQIKRGSIPLQTFRADVDFAREKAHMSYGDIGIKVWIYRGEVFSAEGGATGSKNNKQ</sequence>
<dbReference type="NCBIfam" id="TIGR01009">
    <property type="entry name" value="rpsC_bact"/>
    <property type="match status" value="1"/>
</dbReference>
<evidence type="ECO:0000256" key="3">
    <source>
        <dbReference type="ARBA" id="ARBA00022884"/>
    </source>
</evidence>
<evidence type="ECO:0000256" key="5">
    <source>
        <dbReference type="ARBA" id="ARBA00023274"/>
    </source>
</evidence>
<dbReference type="PROSITE" id="PS50823">
    <property type="entry name" value="KH_TYPE_2"/>
    <property type="match status" value="1"/>
</dbReference>
<dbReference type="FunFam" id="3.30.300.20:FF:000001">
    <property type="entry name" value="30S ribosomal protein S3"/>
    <property type="match status" value="1"/>
</dbReference>
<dbReference type="PANTHER" id="PTHR11760">
    <property type="entry name" value="30S/40S RIBOSOMAL PROTEIN S3"/>
    <property type="match status" value="1"/>
</dbReference>
<accession>U3GSK7</accession>
<dbReference type="EMBL" id="KC999139">
    <property type="protein sequence ID" value="AGT99636.1"/>
    <property type="molecule type" value="Genomic_DNA"/>
</dbReference>
<proteinExistence type="inferred from homology"/>
<dbReference type="GO" id="GO:0003735">
    <property type="term" value="F:structural constituent of ribosome"/>
    <property type="evidence" value="ECO:0007669"/>
    <property type="project" value="InterPro"/>
</dbReference>
<dbReference type="CDD" id="cd02412">
    <property type="entry name" value="KH-II_30S_S3"/>
    <property type="match status" value="1"/>
</dbReference>
<dbReference type="AlphaFoldDB" id="U3GSK7"/>
<dbReference type="GO" id="GO:0019843">
    <property type="term" value="F:rRNA binding"/>
    <property type="evidence" value="ECO:0007669"/>
    <property type="project" value="UniProtKB-KW"/>
</dbReference>
<dbReference type="Pfam" id="PF07650">
    <property type="entry name" value="KH_2"/>
    <property type="match status" value="1"/>
</dbReference>
<comment type="similarity">
    <text evidence="1">Belongs to the universal ribosomal protein uS3 family.</text>
</comment>
<dbReference type="InterPro" id="IPR018280">
    <property type="entry name" value="Ribosomal_uS3_CS"/>
</dbReference>
<feature type="domain" description="KH type-2" evidence="6">
    <location>
        <begin position="38"/>
        <end position="113"/>
    </location>
</feature>
<dbReference type="HAMAP" id="MF_01309_B">
    <property type="entry name" value="Ribosomal_uS3_B"/>
    <property type="match status" value="1"/>
</dbReference>
<dbReference type="Gene3D" id="3.30.300.20">
    <property type="match status" value="1"/>
</dbReference>
<organism evidence="7">
    <name type="scientific">uncultured organism</name>
    <dbReference type="NCBI Taxonomy" id="155900"/>
    <lineage>
        <taxon>unclassified sequences</taxon>
        <taxon>environmental samples</taxon>
    </lineage>
</organism>
<keyword evidence="3" id="KW-0694">RNA-binding</keyword>
<dbReference type="SUPFAM" id="SSF54821">
    <property type="entry name" value="Ribosomal protein S3 C-terminal domain"/>
    <property type="match status" value="1"/>
</dbReference>
<keyword evidence="4 7" id="KW-0689">Ribosomal protein</keyword>
<dbReference type="InterPro" id="IPR001351">
    <property type="entry name" value="Ribosomal_uS3_C"/>
</dbReference>
<dbReference type="GO" id="GO:1990904">
    <property type="term" value="C:ribonucleoprotein complex"/>
    <property type="evidence" value="ECO:0007669"/>
    <property type="project" value="UniProtKB-KW"/>
</dbReference>
<dbReference type="Gene3D" id="3.30.1140.32">
    <property type="entry name" value="Ribosomal protein S3, C-terminal domain"/>
    <property type="match status" value="1"/>
</dbReference>
<name>U3GSK7_9ZZZZ</name>
<dbReference type="InterPro" id="IPR036419">
    <property type="entry name" value="Ribosomal_S3_C_sf"/>
</dbReference>
<dbReference type="InterPro" id="IPR057258">
    <property type="entry name" value="Ribosomal_uS3"/>
</dbReference>
<dbReference type="PANTHER" id="PTHR11760:SF19">
    <property type="entry name" value="SMALL RIBOSOMAL SUBUNIT PROTEIN US3C"/>
    <property type="match status" value="1"/>
</dbReference>
<dbReference type="InterPro" id="IPR015946">
    <property type="entry name" value="KH_dom-like_a/b"/>
</dbReference>
<dbReference type="PROSITE" id="PS00548">
    <property type="entry name" value="RIBOSOMAL_S3"/>
    <property type="match status" value="1"/>
</dbReference>